<dbReference type="Pfam" id="PF00975">
    <property type="entry name" value="Thioesterase"/>
    <property type="match status" value="1"/>
</dbReference>
<dbReference type="AlphaFoldDB" id="A0A101U683"/>
<dbReference type="InterPro" id="IPR029058">
    <property type="entry name" value="AB_hydrolase_fold"/>
</dbReference>
<evidence type="ECO:0000313" key="4">
    <source>
        <dbReference type="EMBL" id="KUO04838.1"/>
    </source>
</evidence>
<reference evidence="4 5" key="1">
    <citation type="submission" date="2015-10" db="EMBL/GenBank/DDBJ databases">
        <title>Draft genome sequence of Streptomyces caeruleatus NRRL B-24802, type strain for the species Streptomyces caeruleatus.</title>
        <authorList>
            <person name="Ruckert C."/>
            <person name="Winkler A."/>
            <person name="Kalinowski J."/>
            <person name="Kampfer P."/>
            <person name="Glaeser S."/>
        </authorList>
    </citation>
    <scope>NUCLEOTIDE SEQUENCE [LARGE SCALE GENOMIC DNA]</scope>
    <source>
        <strain evidence="4 5">NRRL B-24802</strain>
    </source>
</reference>
<dbReference type="PANTHER" id="PTHR11487:SF0">
    <property type="entry name" value="S-ACYL FATTY ACID SYNTHASE THIOESTERASE, MEDIUM CHAIN"/>
    <property type="match status" value="1"/>
</dbReference>
<comment type="similarity">
    <text evidence="1">Belongs to the thioesterase family.</text>
</comment>
<dbReference type="Gene3D" id="3.40.50.1820">
    <property type="entry name" value="alpha/beta hydrolase"/>
    <property type="match status" value="1"/>
</dbReference>
<dbReference type="GO" id="GO:0016787">
    <property type="term" value="F:hydrolase activity"/>
    <property type="evidence" value="ECO:0007669"/>
    <property type="project" value="UniProtKB-KW"/>
</dbReference>
<organism evidence="4 5">
    <name type="scientific">Streptomyces caeruleatus</name>
    <dbReference type="NCBI Taxonomy" id="661399"/>
    <lineage>
        <taxon>Bacteria</taxon>
        <taxon>Bacillati</taxon>
        <taxon>Actinomycetota</taxon>
        <taxon>Actinomycetes</taxon>
        <taxon>Kitasatosporales</taxon>
        <taxon>Streptomycetaceae</taxon>
        <taxon>Streptomyces</taxon>
    </lineage>
</organism>
<dbReference type="Proteomes" id="UP000053429">
    <property type="component" value="Unassembled WGS sequence"/>
</dbReference>
<keyword evidence="5" id="KW-1185">Reference proteome</keyword>
<dbReference type="InterPro" id="IPR012223">
    <property type="entry name" value="TEII"/>
</dbReference>
<name>A0A101U683_9ACTN</name>
<dbReference type="EMBL" id="LMWY01000010">
    <property type="protein sequence ID" value="KUO04838.1"/>
    <property type="molecule type" value="Genomic_DNA"/>
</dbReference>
<dbReference type="InterPro" id="IPR001031">
    <property type="entry name" value="Thioesterase"/>
</dbReference>
<evidence type="ECO:0000313" key="5">
    <source>
        <dbReference type="Proteomes" id="UP000053429"/>
    </source>
</evidence>
<comment type="caution">
    <text evidence="4">The sequence shown here is derived from an EMBL/GenBank/DDBJ whole genome shotgun (WGS) entry which is preliminary data.</text>
</comment>
<evidence type="ECO:0000256" key="2">
    <source>
        <dbReference type="ARBA" id="ARBA00022801"/>
    </source>
</evidence>
<gene>
    <name evidence="4" type="ORF">AQJ67_09390</name>
</gene>
<dbReference type="PANTHER" id="PTHR11487">
    <property type="entry name" value="THIOESTERASE"/>
    <property type="match status" value="1"/>
</dbReference>
<evidence type="ECO:0000256" key="1">
    <source>
        <dbReference type="ARBA" id="ARBA00007169"/>
    </source>
</evidence>
<proteinExistence type="inferred from homology"/>
<accession>A0A101U683</accession>
<keyword evidence="2 4" id="KW-0378">Hydrolase</keyword>
<dbReference type="SUPFAM" id="SSF53474">
    <property type="entry name" value="alpha/beta-Hydrolases"/>
    <property type="match status" value="1"/>
</dbReference>
<dbReference type="GO" id="GO:0008610">
    <property type="term" value="P:lipid biosynthetic process"/>
    <property type="evidence" value="ECO:0007669"/>
    <property type="project" value="TreeGrafter"/>
</dbReference>
<dbReference type="InterPro" id="IPR020802">
    <property type="entry name" value="TesA-like"/>
</dbReference>
<evidence type="ECO:0000259" key="3">
    <source>
        <dbReference type="SMART" id="SM00824"/>
    </source>
</evidence>
<sequence length="258" mass="27759">MNAERTRNGPAGWIKRFHPSPSAAVRLVCFPHAGGSAGAYLKLSALLRPEVEVLALQYPGRQDRSAETPLRDLHALADRASEAVAACDTGPCVLFGHSMGAIVAYEVAARLEARGAGPLGVVASGSPAPSAPREQTVHHLDDTALLAELRRLAGTDPRVLAQEDLMRLTLPAVRADYAALETYVHPRGQRLNCPVRVVVGDRDPLVSPREAHSWAEHTDGGLDVRVLPGGHFYLQEQQEEVADLTRTWIGALSTARNL</sequence>
<dbReference type="SMART" id="SM00824">
    <property type="entry name" value="PKS_TE"/>
    <property type="match status" value="1"/>
</dbReference>
<protein>
    <submittedName>
        <fullName evidence="4">Oleoyl-ACP hydrolase</fullName>
    </submittedName>
</protein>
<feature type="domain" description="Thioesterase TesA-like" evidence="3">
    <location>
        <begin position="28"/>
        <end position="249"/>
    </location>
</feature>
<dbReference type="STRING" id="661399.AQJ67_09390"/>
<dbReference type="OrthoDB" id="8480037at2"/>